<dbReference type="InterPro" id="IPR011701">
    <property type="entry name" value="MFS"/>
</dbReference>
<feature type="transmembrane region" description="Helical" evidence="8">
    <location>
        <begin position="164"/>
        <end position="182"/>
    </location>
</feature>
<dbReference type="PROSITE" id="PS50850">
    <property type="entry name" value="MFS"/>
    <property type="match status" value="1"/>
</dbReference>
<keyword evidence="7 8" id="KW-0472">Membrane</keyword>
<feature type="transmembrane region" description="Helical" evidence="8">
    <location>
        <begin position="342"/>
        <end position="363"/>
    </location>
</feature>
<dbReference type="CDD" id="cd17320">
    <property type="entry name" value="MFS_MdfA_MDR_like"/>
    <property type="match status" value="1"/>
</dbReference>
<dbReference type="OrthoDB" id="9814303at2"/>
<dbReference type="FunFam" id="1.20.1720.10:FF:000005">
    <property type="entry name" value="Bcr/CflA family efflux transporter"/>
    <property type="match status" value="1"/>
</dbReference>
<evidence type="ECO:0000256" key="6">
    <source>
        <dbReference type="ARBA" id="ARBA00022989"/>
    </source>
</evidence>
<dbReference type="InterPro" id="IPR036259">
    <property type="entry name" value="MFS_trans_sf"/>
</dbReference>
<keyword evidence="8" id="KW-0997">Cell inner membrane</keyword>
<evidence type="ECO:0000256" key="8">
    <source>
        <dbReference type="RuleBase" id="RU365088"/>
    </source>
</evidence>
<keyword evidence="6 8" id="KW-1133">Transmembrane helix</keyword>
<feature type="transmembrane region" description="Helical" evidence="8">
    <location>
        <begin position="211"/>
        <end position="230"/>
    </location>
</feature>
<evidence type="ECO:0000256" key="3">
    <source>
        <dbReference type="ARBA" id="ARBA00022448"/>
    </source>
</evidence>
<dbReference type="SUPFAM" id="SSF103473">
    <property type="entry name" value="MFS general substrate transporter"/>
    <property type="match status" value="1"/>
</dbReference>
<comment type="subcellular location">
    <subcellularLocation>
        <location evidence="8">Cell inner membrane</location>
        <topology evidence="8">Multi-pass membrane protein</topology>
    </subcellularLocation>
    <subcellularLocation>
        <location evidence="1">Cell membrane</location>
        <topology evidence="1">Multi-pass membrane protein</topology>
    </subcellularLocation>
</comment>
<dbReference type="GO" id="GO:0015385">
    <property type="term" value="F:sodium:proton antiporter activity"/>
    <property type="evidence" value="ECO:0007669"/>
    <property type="project" value="TreeGrafter"/>
</dbReference>
<dbReference type="EMBL" id="MLHQ01000036">
    <property type="protein sequence ID" value="OOF55618.1"/>
    <property type="molecule type" value="Genomic_DNA"/>
</dbReference>
<feature type="transmembrane region" description="Helical" evidence="8">
    <location>
        <begin position="76"/>
        <end position="94"/>
    </location>
</feature>
<gene>
    <name evidence="10" type="ORF">BKL49_11290</name>
</gene>
<dbReference type="GO" id="GO:1990961">
    <property type="term" value="P:xenobiotic detoxification by transmembrane export across the plasma membrane"/>
    <property type="evidence" value="ECO:0007669"/>
    <property type="project" value="InterPro"/>
</dbReference>
<dbReference type="STRING" id="1907939.BKL49_11290"/>
<dbReference type="Proteomes" id="UP000188602">
    <property type="component" value="Unassembled WGS sequence"/>
</dbReference>
<feature type="transmembrane region" description="Helical" evidence="8">
    <location>
        <begin position="133"/>
        <end position="152"/>
    </location>
</feature>
<keyword evidence="3 8" id="KW-0813">Transport</keyword>
<evidence type="ECO:0000313" key="11">
    <source>
        <dbReference type="Proteomes" id="UP000188602"/>
    </source>
</evidence>
<comment type="similarity">
    <text evidence="2 8">Belongs to the major facilitator superfamily. Bcr/CmlA family.</text>
</comment>
<keyword evidence="11" id="KW-1185">Reference proteome</keyword>
<protein>
    <recommendedName>
        <fullName evidence="8">Bcr/CflA family efflux transporter</fullName>
    </recommendedName>
</protein>
<feature type="transmembrane region" description="Helical" evidence="8">
    <location>
        <begin position="369"/>
        <end position="389"/>
    </location>
</feature>
<accession>A0A1V3JG74</accession>
<feature type="transmembrane region" description="Helical" evidence="8">
    <location>
        <begin position="47"/>
        <end position="64"/>
    </location>
</feature>
<dbReference type="PANTHER" id="PTHR23502:SF132">
    <property type="entry name" value="POLYAMINE TRANSPORTER 2-RELATED"/>
    <property type="match status" value="1"/>
</dbReference>
<dbReference type="NCBIfam" id="TIGR00710">
    <property type="entry name" value="efflux_Bcr_CflA"/>
    <property type="match status" value="1"/>
</dbReference>
<evidence type="ECO:0000256" key="1">
    <source>
        <dbReference type="ARBA" id="ARBA00004651"/>
    </source>
</evidence>
<dbReference type="Gene3D" id="1.20.1720.10">
    <property type="entry name" value="Multidrug resistance protein D"/>
    <property type="match status" value="1"/>
</dbReference>
<dbReference type="InterPro" id="IPR020846">
    <property type="entry name" value="MFS_dom"/>
</dbReference>
<comment type="caution">
    <text evidence="10">The sequence shown here is derived from an EMBL/GenBank/DDBJ whole genome shotgun (WGS) entry which is preliminary data.</text>
</comment>
<dbReference type="AlphaFoldDB" id="A0A1V3JG74"/>
<feature type="transmembrane region" description="Helical" evidence="8">
    <location>
        <begin position="250"/>
        <end position="269"/>
    </location>
</feature>
<evidence type="ECO:0000259" key="9">
    <source>
        <dbReference type="PROSITE" id="PS50850"/>
    </source>
</evidence>
<feature type="transmembrane region" description="Helical" evidence="8">
    <location>
        <begin position="281"/>
        <end position="298"/>
    </location>
</feature>
<evidence type="ECO:0000256" key="4">
    <source>
        <dbReference type="ARBA" id="ARBA00022475"/>
    </source>
</evidence>
<dbReference type="InterPro" id="IPR004812">
    <property type="entry name" value="Efflux_drug-R_Bcr/CmlA"/>
</dbReference>
<keyword evidence="5 8" id="KW-0812">Transmembrane</keyword>
<feature type="transmembrane region" description="Helical" evidence="8">
    <location>
        <begin position="304"/>
        <end position="330"/>
    </location>
</feature>
<feature type="domain" description="Major facilitator superfamily (MFS) profile" evidence="9">
    <location>
        <begin position="9"/>
        <end position="393"/>
    </location>
</feature>
<reference evidence="10 11" key="1">
    <citation type="submission" date="2016-10" db="EMBL/GenBank/DDBJ databases">
        <title>Rodentibacter gen. nov. and new species.</title>
        <authorList>
            <person name="Christensen H."/>
        </authorList>
    </citation>
    <scope>NUCLEOTIDE SEQUENCE [LARGE SCALE GENOMIC DNA]</scope>
    <source>
        <strain evidence="10 11">Ac151</strain>
    </source>
</reference>
<keyword evidence="4" id="KW-1003">Cell membrane</keyword>
<organism evidence="10 11">
    <name type="scientific">Rodentibacter myodis</name>
    <dbReference type="NCBI Taxonomy" id="1907939"/>
    <lineage>
        <taxon>Bacteria</taxon>
        <taxon>Pseudomonadati</taxon>
        <taxon>Pseudomonadota</taxon>
        <taxon>Gammaproteobacteria</taxon>
        <taxon>Pasteurellales</taxon>
        <taxon>Pasteurellaceae</taxon>
        <taxon>Rodentibacter</taxon>
    </lineage>
</organism>
<dbReference type="GO" id="GO:0005886">
    <property type="term" value="C:plasma membrane"/>
    <property type="evidence" value="ECO:0007669"/>
    <property type="project" value="UniProtKB-SubCell"/>
</dbReference>
<sequence length="394" mass="43584">MQQVKSINAVLLLIILSILMAFTSLSTDIYLPAMPQMTRDLNGQAELTVTGFLIGFALAQLLWGPISDRIGRKIPLYIGMVMFVIGSLGCAISSNIEQIIFWRVFQAFGACTAPMLARAIVRDLFDKSRAVQLMSTLMIIMAIAPISGPLIGGQILKISTWHTIFYLLAAIGGVMFLSLWLLPETLPQEKRASGHFWAVFRNYKILLGNRAFMTYTLCVTFYYVGQYAFIIGSPQVYIEFFHVEPQHFGWLFGINIMGVMLMSFLNRFLTKRFSLDQLLRTTTFFISIMGLLLAFFAVTQIGGLVSLMICIFFYFSMVGIIAACATVAALDRVPEMAGSGSALMGALQYGSGIISSLLLAWFADGSAWTMAWIMAISALASAIVMRIRVKKSNS</sequence>
<name>A0A1V3JG74_9PAST</name>
<feature type="transmembrane region" description="Helical" evidence="8">
    <location>
        <begin position="7"/>
        <end position="27"/>
    </location>
</feature>
<evidence type="ECO:0000256" key="5">
    <source>
        <dbReference type="ARBA" id="ARBA00022692"/>
    </source>
</evidence>
<dbReference type="RefSeq" id="WP_077425561.1">
    <property type="nucleotide sequence ID" value="NZ_MLHQ01000036.1"/>
</dbReference>
<dbReference type="PANTHER" id="PTHR23502">
    <property type="entry name" value="MAJOR FACILITATOR SUPERFAMILY"/>
    <property type="match status" value="1"/>
</dbReference>
<evidence type="ECO:0000313" key="10">
    <source>
        <dbReference type="EMBL" id="OOF55618.1"/>
    </source>
</evidence>
<feature type="transmembrane region" description="Helical" evidence="8">
    <location>
        <begin position="100"/>
        <end position="121"/>
    </location>
</feature>
<dbReference type="GO" id="GO:0042910">
    <property type="term" value="F:xenobiotic transmembrane transporter activity"/>
    <property type="evidence" value="ECO:0007669"/>
    <property type="project" value="InterPro"/>
</dbReference>
<dbReference type="Pfam" id="PF07690">
    <property type="entry name" value="MFS_1"/>
    <property type="match status" value="1"/>
</dbReference>
<evidence type="ECO:0000256" key="2">
    <source>
        <dbReference type="ARBA" id="ARBA00006236"/>
    </source>
</evidence>
<evidence type="ECO:0000256" key="7">
    <source>
        <dbReference type="ARBA" id="ARBA00023136"/>
    </source>
</evidence>
<proteinExistence type="inferred from homology"/>